<dbReference type="GO" id="GO:0004412">
    <property type="term" value="F:homoserine dehydrogenase activity"/>
    <property type="evidence" value="ECO:0007669"/>
    <property type="project" value="UniProtKB-EC"/>
</dbReference>
<dbReference type="InterPro" id="IPR022697">
    <property type="entry name" value="HDH_short"/>
</dbReference>
<evidence type="ECO:0000256" key="2">
    <source>
        <dbReference type="ARBA" id="ARBA00005062"/>
    </source>
</evidence>
<dbReference type="eggNOG" id="COG0460">
    <property type="taxonomic scope" value="Bacteria"/>
</dbReference>
<dbReference type="GO" id="GO:0009086">
    <property type="term" value="P:methionine biosynthetic process"/>
    <property type="evidence" value="ECO:0007669"/>
    <property type="project" value="UniProtKB-KW"/>
</dbReference>
<evidence type="ECO:0000259" key="14">
    <source>
        <dbReference type="Pfam" id="PF00742"/>
    </source>
</evidence>
<dbReference type="InParanoid" id="D1C416"/>
<evidence type="ECO:0000256" key="4">
    <source>
        <dbReference type="ARBA" id="ARBA00013213"/>
    </source>
</evidence>
<dbReference type="FunFam" id="3.30.360.10:FF:000005">
    <property type="entry name" value="Homoserine dehydrogenase"/>
    <property type="match status" value="1"/>
</dbReference>
<keyword evidence="17" id="KW-1185">Reference proteome</keyword>
<proteinExistence type="inferred from homology"/>
<dbReference type="SUPFAM" id="SSF51735">
    <property type="entry name" value="NAD(P)-binding Rossmann-fold domains"/>
    <property type="match status" value="1"/>
</dbReference>
<feature type="binding site" evidence="11">
    <location>
        <position position="107"/>
    </location>
    <ligand>
        <name>NADPH</name>
        <dbReference type="ChEBI" id="CHEBI:57783"/>
    </ligand>
</feature>
<evidence type="ECO:0000313" key="16">
    <source>
        <dbReference type="EMBL" id="ACZ38983.1"/>
    </source>
</evidence>
<evidence type="ECO:0000256" key="6">
    <source>
        <dbReference type="ARBA" id="ARBA00022605"/>
    </source>
</evidence>
<evidence type="ECO:0000256" key="13">
    <source>
        <dbReference type="RuleBase" id="RU004171"/>
    </source>
</evidence>
<evidence type="ECO:0000313" key="17">
    <source>
        <dbReference type="Proteomes" id="UP000002027"/>
    </source>
</evidence>
<dbReference type="PROSITE" id="PS01042">
    <property type="entry name" value="HOMOSER_DHGENASE"/>
    <property type="match status" value="1"/>
</dbReference>
<comment type="pathway">
    <text evidence="2 12">Amino-acid biosynthesis; L-methionine biosynthesis via de novo pathway; L-homoserine from L-aspartate: step 3/3.</text>
</comment>
<protein>
    <recommendedName>
        <fullName evidence="5 12">Homoserine dehydrogenase</fullName>
        <ecNumber evidence="4 12">1.1.1.3</ecNumber>
    </recommendedName>
</protein>
<dbReference type="AlphaFoldDB" id="D1C416"/>
<accession>D1C416</accession>
<dbReference type="HOGENOM" id="CLU_009116_1_2_0"/>
<keyword evidence="11 12" id="KW-0521">NADP</keyword>
<dbReference type="KEGG" id="sti:Sthe_1548"/>
<feature type="domain" description="Aspartate/homoserine dehydrogenase NAD-binding" evidence="15">
    <location>
        <begin position="12"/>
        <end position="131"/>
    </location>
</feature>
<dbReference type="STRING" id="479434.Sthe_1548"/>
<reference evidence="16 17" key="2">
    <citation type="journal article" date="2010" name="Stand. Genomic Sci.">
        <title>Complete genome sequence of Desulfohalobium retbaense type strain (HR(100)).</title>
        <authorList>
            <person name="Spring S."/>
            <person name="Nolan M."/>
            <person name="Lapidus A."/>
            <person name="Glavina Del Rio T."/>
            <person name="Copeland A."/>
            <person name="Tice H."/>
            <person name="Cheng J.F."/>
            <person name="Lucas S."/>
            <person name="Land M."/>
            <person name="Chen F."/>
            <person name="Bruce D."/>
            <person name="Goodwin L."/>
            <person name="Pitluck S."/>
            <person name="Ivanova N."/>
            <person name="Mavromatis K."/>
            <person name="Mikhailova N."/>
            <person name="Pati A."/>
            <person name="Chen A."/>
            <person name="Palaniappan K."/>
            <person name="Hauser L."/>
            <person name="Chang Y.J."/>
            <person name="Jeffries C.D."/>
            <person name="Munk C."/>
            <person name="Kiss H."/>
            <person name="Chain P."/>
            <person name="Han C."/>
            <person name="Brettin T."/>
            <person name="Detter J.C."/>
            <person name="Schuler E."/>
            <person name="Goker M."/>
            <person name="Rohde M."/>
            <person name="Bristow J."/>
            <person name="Eisen J.A."/>
            <person name="Markowitz V."/>
            <person name="Hugenholtz P."/>
            <person name="Kyrpides N.C."/>
            <person name="Klenk H.P."/>
        </authorList>
    </citation>
    <scope>NUCLEOTIDE SEQUENCE [LARGE SCALE GENOMIC DNA]</scope>
    <source>
        <strain evidence="17">ATCC 49802 / DSM 20745 / S 6022</strain>
    </source>
</reference>
<evidence type="ECO:0000256" key="9">
    <source>
        <dbReference type="ARBA" id="ARBA00023167"/>
    </source>
</evidence>
<dbReference type="InterPro" id="IPR019811">
    <property type="entry name" value="HDH_CS"/>
</dbReference>
<evidence type="ECO:0000256" key="1">
    <source>
        <dbReference type="ARBA" id="ARBA00005056"/>
    </source>
</evidence>
<dbReference type="OrthoDB" id="9808167at2"/>
<keyword evidence="9 12" id="KW-0486">Methionine biosynthesis</keyword>
<dbReference type="FunCoup" id="D1C416">
    <property type="interactions" value="428"/>
</dbReference>
<dbReference type="PIRSF" id="PIRSF036497">
    <property type="entry name" value="HDH_short"/>
    <property type="match status" value="1"/>
</dbReference>
<organism evidence="16 17">
    <name type="scientific">Sphaerobacter thermophilus (strain ATCC 49802 / DSM 20745 / KCCM 41009 / NCIMB 13125 / S 6022)</name>
    <dbReference type="NCBI Taxonomy" id="479434"/>
    <lineage>
        <taxon>Bacteria</taxon>
        <taxon>Pseudomonadati</taxon>
        <taxon>Thermomicrobiota</taxon>
        <taxon>Thermomicrobia</taxon>
        <taxon>Sphaerobacterales</taxon>
        <taxon>Sphaerobacterineae</taxon>
        <taxon>Sphaerobacteraceae</taxon>
        <taxon>Sphaerobacter</taxon>
    </lineage>
</organism>
<dbReference type="InterPro" id="IPR001342">
    <property type="entry name" value="HDH_cat"/>
</dbReference>
<sequence>MNDRQVGVAILGLGTIGSAVARAIREQGDLIAERYGLRLVVQAVLERSRDRAARADLPPETIATDLATILSDDGVDVVVEVLGGEQPAADFMLRCLRAGKHVVTANKEALAKHFGELTAAAQEAERALLFEASVGGGIPLLVSYRQILAANRITRVRGIVNGTTNFILSQMAEQGTAYDTALAEAQRLGYAEPDPTADVEGYDAAYKLAILASLMLGRHVRPDEVDRTGITGVTAEEVAAARERGGAIKLIASAERDGDAVRLQVAPTFVPGDNLLAHVSANFNAIELTGDRVGPVVLSGQGAGPLPTASAILSDVVEAARVGAAANVVLGA</sequence>
<dbReference type="InterPro" id="IPR036291">
    <property type="entry name" value="NAD(P)-bd_dom_sf"/>
</dbReference>
<dbReference type="PANTHER" id="PTHR43331">
    <property type="entry name" value="HOMOSERINE DEHYDROGENASE"/>
    <property type="match status" value="1"/>
</dbReference>
<reference evidence="17" key="1">
    <citation type="submission" date="2009-11" db="EMBL/GenBank/DDBJ databases">
        <title>The complete chromosome 1 of Sphaerobacter thermophilus DSM 20745.</title>
        <authorList>
            <person name="Lucas S."/>
            <person name="Copeland A."/>
            <person name="Lapidus A."/>
            <person name="Glavina del Rio T."/>
            <person name="Dalin E."/>
            <person name="Tice H."/>
            <person name="Bruce D."/>
            <person name="Goodwin L."/>
            <person name="Pitluck S."/>
            <person name="Kyrpides N."/>
            <person name="Mavromatis K."/>
            <person name="Ivanova N."/>
            <person name="Mikhailova N."/>
            <person name="LaButti K.M."/>
            <person name="Clum A."/>
            <person name="Sun H.I."/>
            <person name="Brettin T."/>
            <person name="Detter J.C."/>
            <person name="Han C."/>
            <person name="Larimer F."/>
            <person name="Land M."/>
            <person name="Hauser L."/>
            <person name="Markowitz V."/>
            <person name="Cheng J.F."/>
            <person name="Hugenholtz P."/>
            <person name="Woyke T."/>
            <person name="Wu D."/>
            <person name="Steenblock K."/>
            <person name="Schneider S."/>
            <person name="Pukall R."/>
            <person name="Goeker M."/>
            <person name="Klenk H.P."/>
            <person name="Eisen J.A."/>
        </authorList>
    </citation>
    <scope>NUCLEOTIDE SEQUENCE [LARGE SCALE GENOMIC DNA]</scope>
    <source>
        <strain evidence="17">ATCC 49802 / DSM 20745 / S 6022</strain>
    </source>
</reference>
<dbReference type="Gene3D" id="3.40.50.720">
    <property type="entry name" value="NAD(P)-binding Rossmann-like Domain"/>
    <property type="match status" value="1"/>
</dbReference>
<name>D1C416_SPHTD</name>
<comment type="catalytic activity">
    <reaction evidence="12">
        <text>L-homoserine + NADP(+) = L-aspartate 4-semialdehyde + NADPH + H(+)</text>
        <dbReference type="Rhea" id="RHEA:15761"/>
        <dbReference type="ChEBI" id="CHEBI:15378"/>
        <dbReference type="ChEBI" id="CHEBI:57476"/>
        <dbReference type="ChEBI" id="CHEBI:57783"/>
        <dbReference type="ChEBI" id="CHEBI:58349"/>
        <dbReference type="ChEBI" id="CHEBI:537519"/>
        <dbReference type="EC" id="1.1.1.3"/>
    </reaction>
</comment>
<feature type="binding site" evidence="11">
    <location>
        <begin position="12"/>
        <end position="17"/>
    </location>
    <ligand>
        <name>NADP(+)</name>
        <dbReference type="ChEBI" id="CHEBI:58349"/>
    </ligand>
</feature>
<dbReference type="EC" id="1.1.1.3" evidence="4 12"/>
<evidence type="ECO:0000256" key="7">
    <source>
        <dbReference type="ARBA" id="ARBA00022697"/>
    </source>
</evidence>
<comment type="pathway">
    <text evidence="1 12">Amino-acid biosynthesis; L-threonine biosynthesis; L-threonine from L-aspartate: step 3/5.</text>
</comment>
<comment type="similarity">
    <text evidence="3 13">Belongs to the homoserine dehydrogenase family.</text>
</comment>
<dbReference type="NCBIfam" id="NF004976">
    <property type="entry name" value="PRK06349.1"/>
    <property type="match status" value="1"/>
</dbReference>
<dbReference type="UniPathway" id="UPA00051">
    <property type="reaction ID" value="UER00465"/>
</dbReference>
<feature type="active site" description="Proton donor" evidence="10">
    <location>
        <position position="207"/>
    </location>
</feature>
<dbReference type="Proteomes" id="UP000002027">
    <property type="component" value="Chromosome 1"/>
</dbReference>
<keyword evidence="8 12" id="KW-0560">Oxidoreductase</keyword>
<dbReference type="GO" id="GO:0050661">
    <property type="term" value="F:NADP binding"/>
    <property type="evidence" value="ECO:0007669"/>
    <property type="project" value="InterPro"/>
</dbReference>
<dbReference type="InterPro" id="IPR005106">
    <property type="entry name" value="Asp/hSer_DH_NAD-bd"/>
</dbReference>
<evidence type="ECO:0000259" key="15">
    <source>
        <dbReference type="Pfam" id="PF03447"/>
    </source>
</evidence>
<evidence type="ECO:0000256" key="8">
    <source>
        <dbReference type="ARBA" id="ARBA00023002"/>
    </source>
</evidence>
<dbReference type="Pfam" id="PF03447">
    <property type="entry name" value="NAD_binding_3"/>
    <property type="match status" value="1"/>
</dbReference>
<dbReference type="GO" id="GO:0009088">
    <property type="term" value="P:threonine biosynthetic process"/>
    <property type="evidence" value="ECO:0007669"/>
    <property type="project" value="UniProtKB-UniPathway"/>
</dbReference>
<keyword evidence="7 12" id="KW-0791">Threonine biosynthesis</keyword>
<feature type="domain" description="Homoserine dehydrogenase catalytic" evidence="14">
    <location>
        <begin position="139"/>
        <end position="317"/>
    </location>
</feature>
<evidence type="ECO:0000256" key="10">
    <source>
        <dbReference type="PIRSR" id="PIRSR036497-1"/>
    </source>
</evidence>
<evidence type="ECO:0000256" key="5">
    <source>
        <dbReference type="ARBA" id="ARBA00013376"/>
    </source>
</evidence>
<evidence type="ECO:0000256" key="11">
    <source>
        <dbReference type="PIRSR" id="PIRSR036497-2"/>
    </source>
</evidence>
<feature type="binding site" evidence="11">
    <location>
        <position position="192"/>
    </location>
    <ligand>
        <name>L-homoserine</name>
        <dbReference type="ChEBI" id="CHEBI:57476"/>
    </ligand>
</feature>
<evidence type="ECO:0000256" key="12">
    <source>
        <dbReference type="RuleBase" id="RU000579"/>
    </source>
</evidence>
<dbReference type="RefSeq" id="WP_012872030.1">
    <property type="nucleotide sequence ID" value="NC_013523.1"/>
</dbReference>
<dbReference type="UniPathway" id="UPA00050">
    <property type="reaction ID" value="UER00063"/>
</dbReference>
<dbReference type="SUPFAM" id="SSF55347">
    <property type="entry name" value="Glyceraldehyde-3-phosphate dehydrogenase-like, C-terminal domain"/>
    <property type="match status" value="1"/>
</dbReference>
<gene>
    <name evidence="16" type="ordered locus">Sthe_1548</name>
</gene>
<dbReference type="Pfam" id="PF00742">
    <property type="entry name" value="Homoserine_dh"/>
    <property type="match status" value="1"/>
</dbReference>
<keyword evidence="6 12" id="KW-0028">Amino-acid biosynthesis</keyword>
<dbReference type="PANTHER" id="PTHR43331:SF1">
    <property type="entry name" value="HOMOSERINE DEHYDROGENASE"/>
    <property type="match status" value="1"/>
</dbReference>
<dbReference type="Gene3D" id="3.30.360.10">
    <property type="entry name" value="Dihydrodipicolinate Reductase, domain 2"/>
    <property type="match status" value="1"/>
</dbReference>
<dbReference type="EMBL" id="CP001823">
    <property type="protein sequence ID" value="ACZ38983.1"/>
    <property type="molecule type" value="Genomic_DNA"/>
</dbReference>
<evidence type="ECO:0000256" key="3">
    <source>
        <dbReference type="ARBA" id="ARBA00006753"/>
    </source>
</evidence>